<feature type="compositionally biased region" description="Polar residues" evidence="6">
    <location>
        <begin position="633"/>
        <end position="661"/>
    </location>
</feature>
<dbReference type="InterPro" id="IPR000014">
    <property type="entry name" value="PAS"/>
</dbReference>
<feature type="compositionally biased region" description="Low complexity" evidence="6">
    <location>
        <begin position="781"/>
        <end position="815"/>
    </location>
</feature>
<dbReference type="GO" id="GO:0006357">
    <property type="term" value="P:regulation of transcription by RNA polymerase II"/>
    <property type="evidence" value="ECO:0000318"/>
    <property type="project" value="GO_Central"/>
</dbReference>
<protein>
    <submittedName>
        <fullName evidence="7">Hif-1</fullName>
    </submittedName>
</protein>
<gene>
    <name evidence="7" type="primary">WBGene00118480</name>
</gene>
<evidence type="ECO:0000313" key="7">
    <source>
        <dbReference type="EnsemblMetazoa" id="PPA28926.1"/>
    </source>
</evidence>
<dbReference type="GO" id="GO:0061433">
    <property type="term" value="P:cellular response to caloric restriction"/>
    <property type="evidence" value="ECO:0007669"/>
    <property type="project" value="EnsemblMetazoa"/>
</dbReference>
<proteinExistence type="predicted"/>
<keyword evidence="2" id="KW-0677">Repeat</keyword>
<dbReference type="GO" id="GO:0010286">
    <property type="term" value="P:heat acclimation"/>
    <property type="evidence" value="ECO:0007669"/>
    <property type="project" value="EnsemblMetazoa"/>
</dbReference>
<dbReference type="GO" id="GO:0000981">
    <property type="term" value="F:DNA-binding transcription factor activity, RNA polymerase II-specific"/>
    <property type="evidence" value="ECO:0000318"/>
    <property type="project" value="GO_Central"/>
</dbReference>
<dbReference type="GO" id="GO:0048678">
    <property type="term" value="P:response to axon injury"/>
    <property type="evidence" value="ECO:0007669"/>
    <property type="project" value="EnsemblMetazoa"/>
</dbReference>
<evidence type="ECO:0000256" key="4">
    <source>
        <dbReference type="ARBA" id="ARBA00023163"/>
    </source>
</evidence>
<dbReference type="InterPro" id="IPR011598">
    <property type="entry name" value="bHLH_dom"/>
</dbReference>
<evidence type="ECO:0000256" key="5">
    <source>
        <dbReference type="ARBA" id="ARBA00023242"/>
    </source>
</evidence>
<dbReference type="InterPro" id="IPR013767">
    <property type="entry name" value="PAS_fold"/>
</dbReference>
<accession>A0A8R1UJB6</accession>
<dbReference type="SUPFAM" id="SSF55785">
    <property type="entry name" value="PYP-like sensor domain (PAS domain)"/>
    <property type="match status" value="2"/>
</dbReference>
<feature type="region of interest" description="Disordered" evidence="6">
    <location>
        <begin position="780"/>
        <end position="823"/>
    </location>
</feature>
<dbReference type="PROSITE" id="PS50888">
    <property type="entry name" value="BHLH"/>
    <property type="match status" value="1"/>
</dbReference>
<dbReference type="Proteomes" id="UP000005239">
    <property type="component" value="Unassembled WGS sequence"/>
</dbReference>
<keyword evidence="3" id="KW-0805">Transcription regulation</keyword>
<feature type="compositionally biased region" description="Basic and acidic residues" evidence="6">
    <location>
        <begin position="560"/>
        <end position="580"/>
    </location>
</feature>
<evidence type="ECO:0000256" key="2">
    <source>
        <dbReference type="ARBA" id="ARBA00022737"/>
    </source>
</evidence>
<dbReference type="CDD" id="cd00130">
    <property type="entry name" value="PAS"/>
    <property type="match status" value="2"/>
</dbReference>
<dbReference type="GO" id="GO:0046983">
    <property type="term" value="F:protein dimerization activity"/>
    <property type="evidence" value="ECO:0007669"/>
    <property type="project" value="InterPro"/>
</dbReference>
<dbReference type="GO" id="GO:0061629">
    <property type="term" value="F:RNA polymerase II-specific DNA-binding transcription factor binding"/>
    <property type="evidence" value="ECO:0007669"/>
    <property type="project" value="EnsemblMetazoa"/>
</dbReference>
<accession>A0A2A6CA50</accession>
<dbReference type="Gene3D" id="3.30.450.20">
    <property type="entry name" value="PAS domain"/>
    <property type="match status" value="2"/>
</dbReference>
<dbReference type="GO" id="GO:0043066">
    <property type="term" value="P:negative regulation of apoptotic process"/>
    <property type="evidence" value="ECO:0007669"/>
    <property type="project" value="EnsemblMetazoa"/>
</dbReference>
<dbReference type="GO" id="GO:0045944">
    <property type="term" value="P:positive regulation of transcription by RNA polymerase II"/>
    <property type="evidence" value="ECO:0007669"/>
    <property type="project" value="EnsemblMetazoa"/>
</dbReference>
<dbReference type="OrthoDB" id="6021714at2759"/>
<dbReference type="GO" id="GO:0005634">
    <property type="term" value="C:nucleus"/>
    <property type="evidence" value="ECO:0000318"/>
    <property type="project" value="GO_Central"/>
</dbReference>
<dbReference type="GO" id="GO:0005667">
    <property type="term" value="C:transcription regulator complex"/>
    <property type="evidence" value="ECO:0000318"/>
    <property type="project" value="GO_Central"/>
</dbReference>
<feature type="region of interest" description="Disordered" evidence="6">
    <location>
        <begin position="551"/>
        <end position="595"/>
    </location>
</feature>
<feature type="region of interest" description="Disordered" evidence="6">
    <location>
        <begin position="630"/>
        <end position="689"/>
    </location>
</feature>
<keyword evidence="5" id="KW-0539">Nucleus</keyword>
<reference evidence="7" key="2">
    <citation type="submission" date="2022-06" db="UniProtKB">
        <authorList>
            <consortium name="EnsemblMetazoa"/>
        </authorList>
    </citation>
    <scope>IDENTIFICATION</scope>
    <source>
        <strain evidence="7">PS312</strain>
    </source>
</reference>
<name>A0A2A6CA50_PRIPA</name>
<keyword evidence="4" id="KW-0804">Transcription</keyword>
<dbReference type="PANTHER" id="PTHR23043">
    <property type="entry name" value="HYPOXIA-INDUCIBLE FACTOR 1 ALPHA"/>
    <property type="match status" value="1"/>
</dbReference>
<comment type="subcellular location">
    <subcellularLocation>
        <location evidence="1">Nucleus</location>
    </subcellularLocation>
</comment>
<feature type="compositionally biased region" description="Polar residues" evidence="6">
    <location>
        <begin position="668"/>
        <end position="689"/>
    </location>
</feature>
<reference evidence="8" key="1">
    <citation type="journal article" date="2008" name="Nat. Genet.">
        <title>The Pristionchus pacificus genome provides a unique perspective on nematode lifestyle and parasitism.</title>
        <authorList>
            <person name="Dieterich C."/>
            <person name="Clifton S.W."/>
            <person name="Schuster L.N."/>
            <person name="Chinwalla A."/>
            <person name="Delehaunty K."/>
            <person name="Dinkelacker I."/>
            <person name="Fulton L."/>
            <person name="Fulton R."/>
            <person name="Godfrey J."/>
            <person name="Minx P."/>
            <person name="Mitreva M."/>
            <person name="Roeseler W."/>
            <person name="Tian H."/>
            <person name="Witte H."/>
            <person name="Yang S.P."/>
            <person name="Wilson R.K."/>
            <person name="Sommer R.J."/>
        </authorList>
    </citation>
    <scope>NUCLEOTIDE SEQUENCE [LARGE SCALE GENOMIC DNA]</scope>
    <source>
        <strain evidence="8">PS312</strain>
    </source>
</reference>
<evidence type="ECO:0000256" key="3">
    <source>
        <dbReference type="ARBA" id="ARBA00023015"/>
    </source>
</evidence>
<dbReference type="SMART" id="SM00091">
    <property type="entry name" value="PAS"/>
    <property type="match status" value="2"/>
</dbReference>
<dbReference type="AlphaFoldDB" id="A0A2A6CA50"/>
<dbReference type="PROSITE" id="PS50112">
    <property type="entry name" value="PAS"/>
    <property type="match status" value="2"/>
</dbReference>
<evidence type="ECO:0000256" key="1">
    <source>
        <dbReference type="ARBA" id="ARBA00004123"/>
    </source>
</evidence>
<dbReference type="GO" id="GO:0032364">
    <property type="term" value="P:intracellular oxygen homeostasis"/>
    <property type="evidence" value="ECO:0000318"/>
    <property type="project" value="GO_Central"/>
</dbReference>
<dbReference type="GO" id="GO:0071456">
    <property type="term" value="P:cellular response to hypoxia"/>
    <property type="evidence" value="ECO:0000318"/>
    <property type="project" value="GO_Central"/>
</dbReference>
<dbReference type="InterPro" id="IPR035965">
    <property type="entry name" value="PAS-like_dom_sf"/>
</dbReference>
<evidence type="ECO:0000256" key="6">
    <source>
        <dbReference type="SAM" id="MobiDB-lite"/>
    </source>
</evidence>
<sequence length="904" mass="99193">MESKPNRLFEGGMESLKTPKVYEAGMEFHDNRKRNMDRRRETSRFAARDRRAKESDIYDDLKDVVPLVEEPTITHVDRIAMLRVASTVCRFRKNVGNAILLAPDSSKLLRRSLQREVQDASFWSEDCLSGCLDGFILIADSDGVILYVTESVSIFLGLTQTDFAGRHLKDFIAPEDYKDYLAATQELTATSVDEDLKGSRACVLRFKTVISPRGRNLNLKSAIMKPVAFNIRVIVSNAGHCHLMQAITNPAGQGTISSSANALTKQGETQSGQFMTRHTCDMRLSYVSEQLHALLKTDSRSLMGASYYDLIHPADAERVRSSVAELLVKGHTRTPYYRLITGQGTVAWIMTEGQTVSHTTRGQKGQYIIGIHYVLGVQSEEECDRGATRGISAGLAVRIKQEPDDREYLARQPEILDCIEFPSLLEDPGEFEPVPQRNRRVGAFGNNITNGFNAEHNDSAHKKKRQHLMGTEDEDMLSARMKVVDVIGIPPLAKRTRQDRSPSCCRHCCCKTPIDERKDCEVPYPLYSIDFLPSRKKSLEDQLQWFFREQSEGNGEEEIESRKEGERGRMWREGGGRRDSFLGVQSGGASAPIDSLIDTPYRRATIGTAGEGIKGGVIGGIIGRGGGSMLQGASLQSQHQSNYRRQQPVSSPQNALSSSFSRACDLSSPPQSTCGPRTTPATRSNSPLTVASIERELRAEELCTSRSYEDGRIGHGIPANNSFPLSYSAGRSDARGYPASQDVLSTLPPAGFSAATPLVYGSGRAPRVINNTSLVSSGYGSTANSCSPSSSSSTASTPMAPSIPIPSSSSLRPTPYGSLSSSSKMLGDDSFDMNAPFIDPCYDIPLGTGGLPQDLVSLLEIPDWVEPEELELPPRNARMNDYSSISQGGLFDDWNPSSFIDGRM</sequence>
<dbReference type="Pfam" id="PF14598">
    <property type="entry name" value="PAS_11"/>
    <property type="match status" value="1"/>
</dbReference>
<dbReference type="EnsemblMetazoa" id="PPA28926.1">
    <property type="protein sequence ID" value="PPA28926.1"/>
    <property type="gene ID" value="WBGene00118480"/>
</dbReference>
<dbReference type="GO" id="GO:0008340">
    <property type="term" value="P:determination of adult lifespan"/>
    <property type="evidence" value="ECO:0007669"/>
    <property type="project" value="EnsemblMetazoa"/>
</dbReference>
<organism evidence="7 8">
    <name type="scientific">Pristionchus pacificus</name>
    <name type="common">Parasitic nematode worm</name>
    <dbReference type="NCBI Taxonomy" id="54126"/>
    <lineage>
        <taxon>Eukaryota</taxon>
        <taxon>Metazoa</taxon>
        <taxon>Ecdysozoa</taxon>
        <taxon>Nematoda</taxon>
        <taxon>Chromadorea</taxon>
        <taxon>Rhabditida</taxon>
        <taxon>Rhabditina</taxon>
        <taxon>Diplogasteromorpha</taxon>
        <taxon>Diplogasteroidea</taxon>
        <taxon>Neodiplogasteridae</taxon>
        <taxon>Pristionchus</taxon>
    </lineage>
</organism>
<dbReference type="Pfam" id="PF23171">
    <property type="entry name" value="bHLH_HIF1A"/>
    <property type="match status" value="1"/>
</dbReference>
<dbReference type="GO" id="GO:0000977">
    <property type="term" value="F:RNA polymerase II transcription regulatory region sequence-specific DNA binding"/>
    <property type="evidence" value="ECO:0000318"/>
    <property type="project" value="GO_Central"/>
</dbReference>
<dbReference type="Pfam" id="PF00989">
    <property type="entry name" value="PAS"/>
    <property type="match status" value="1"/>
</dbReference>
<dbReference type="PANTHER" id="PTHR23043:SF17">
    <property type="entry name" value="PROTEIN SIMILAR"/>
    <property type="match status" value="1"/>
</dbReference>
<dbReference type="SMR" id="A0A2A6CA50"/>
<evidence type="ECO:0000313" key="8">
    <source>
        <dbReference type="Proteomes" id="UP000005239"/>
    </source>
</evidence>
<keyword evidence="8" id="KW-1185">Reference proteome</keyword>